<dbReference type="PROSITE" id="PS51354">
    <property type="entry name" value="GLUTAREDOXIN_2"/>
    <property type="match status" value="1"/>
</dbReference>
<evidence type="ECO:0000256" key="1">
    <source>
        <dbReference type="SAM" id="MobiDB-lite"/>
    </source>
</evidence>
<organism evidence="2 3">
    <name type="scientific">Brucella rhizosphaerae</name>
    <dbReference type="NCBI Taxonomy" id="571254"/>
    <lineage>
        <taxon>Bacteria</taxon>
        <taxon>Pseudomonadati</taxon>
        <taxon>Pseudomonadota</taxon>
        <taxon>Alphaproteobacteria</taxon>
        <taxon>Hyphomicrobiales</taxon>
        <taxon>Brucellaceae</taxon>
        <taxon>Brucella/Ochrobactrum group</taxon>
        <taxon>Brucella</taxon>
    </lineage>
</organism>
<keyword evidence="3" id="KW-1185">Reference proteome</keyword>
<accession>A0A256FQN0</accession>
<dbReference type="EMBL" id="NNRK01000020">
    <property type="protein sequence ID" value="OYR17172.1"/>
    <property type="molecule type" value="Genomic_DNA"/>
</dbReference>
<reference evidence="2 3" key="1">
    <citation type="submission" date="2017-07" db="EMBL/GenBank/DDBJ databases">
        <title>Phylogenetic study on the rhizospheric bacterium Ochrobactrum sp. A44.</title>
        <authorList>
            <person name="Krzyzanowska D.M."/>
            <person name="Ossowicki A."/>
            <person name="Rajewska M."/>
            <person name="Maciag T."/>
            <person name="Kaczynski Z."/>
            <person name="Czerwicka M."/>
            <person name="Jafra S."/>
        </authorList>
    </citation>
    <scope>NUCLEOTIDE SEQUENCE [LARGE SCALE GENOMIC DNA]</scope>
    <source>
        <strain evidence="2 3">PR17</strain>
    </source>
</reference>
<evidence type="ECO:0000313" key="2">
    <source>
        <dbReference type="EMBL" id="OYR17172.1"/>
    </source>
</evidence>
<protein>
    <submittedName>
        <fullName evidence="2">Uncharacterized protein</fullName>
    </submittedName>
</protein>
<name>A0A256FQN0_9HYPH</name>
<sequence>MKNPASQNSNRTSDRAATLPTADEETGGATGALAVQQPPPSLQDSSGQSDVPHPGTCGFKPVIYLKAGCPYCFKLRLALLEAGLMDRVAFQEFDADTQEERHIRTELSRHFFALSFPTAEIAPGRFEKGSDALIQHFLRDSGRSASQLTTLQAYLKGPFVQLTGLSPVTH</sequence>
<dbReference type="Proteomes" id="UP000216345">
    <property type="component" value="Unassembled WGS sequence"/>
</dbReference>
<proteinExistence type="predicted"/>
<dbReference type="SUPFAM" id="SSF52833">
    <property type="entry name" value="Thioredoxin-like"/>
    <property type="match status" value="1"/>
</dbReference>
<comment type="caution">
    <text evidence="2">The sequence shown here is derived from an EMBL/GenBank/DDBJ whole genome shotgun (WGS) entry which is preliminary data.</text>
</comment>
<dbReference type="RefSeq" id="WP_094574773.1">
    <property type="nucleotide sequence ID" value="NZ_JBHEEL010000012.1"/>
</dbReference>
<gene>
    <name evidence="2" type="ORF">CEV32_4017</name>
</gene>
<dbReference type="OrthoDB" id="8991911at2"/>
<feature type="compositionally biased region" description="Polar residues" evidence="1">
    <location>
        <begin position="1"/>
        <end position="11"/>
    </location>
</feature>
<evidence type="ECO:0000313" key="3">
    <source>
        <dbReference type="Proteomes" id="UP000216345"/>
    </source>
</evidence>
<dbReference type="InterPro" id="IPR036249">
    <property type="entry name" value="Thioredoxin-like_sf"/>
</dbReference>
<feature type="region of interest" description="Disordered" evidence="1">
    <location>
        <begin position="1"/>
        <end position="53"/>
    </location>
</feature>
<dbReference type="AlphaFoldDB" id="A0A256FQN0"/>